<comment type="caution">
    <text evidence="4">The sequence shown here is derived from an EMBL/GenBank/DDBJ whole genome shotgun (WGS) entry which is preliminary data.</text>
</comment>
<protein>
    <recommendedName>
        <fullName evidence="3">PX domain-containing protein</fullName>
    </recommendedName>
</protein>
<dbReference type="PANTHER" id="PTHR22999">
    <property type="entry name" value="PX SERINE/THREONINE KINASE PXK"/>
    <property type="match status" value="1"/>
</dbReference>
<reference evidence="4 5" key="1">
    <citation type="submission" date="2024-11" db="EMBL/GenBank/DDBJ databases">
        <title>Adaptive evolution of stress response genes in parasites aligns with host niche diversity.</title>
        <authorList>
            <person name="Hahn C."/>
            <person name="Resl P."/>
        </authorList>
    </citation>
    <scope>NUCLEOTIDE SEQUENCE [LARGE SCALE GENOMIC DNA]</scope>
    <source>
        <strain evidence="4">EGGRZ-B1_66</strain>
        <tissue evidence="4">Body</tissue>
    </source>
</reference>
<dbReference type="Pfam" id="PF00787">
    <property type="entry name" value="PX"/>
    <property type="match status" value="1"/>
</dbReference>
<evidence type="ECO:0000259" key="3">
    <source>
        <dbReference type="PROSITE" id="PS50195"/>
    </source>
</evidence>
<dbReference type="InterPro" id="IPR036871">
    <property type="entry name" value="PX_dom_sf"/>
</dbReference>
<dbReference type="EMBL" id="JBJKFK010000293">
    <property type="protein sequence ID" value="KAL3318053.1"/>
    <property type="molecule type" value="Genomic_DNA"/>
</dbReference>
<evidence type="ECO:0000256" key="1">
    <source>
        <dbReference type="ARBA" id="ARBA00004496"/>
    </source>
</evidence>
<keyword evidence="2" id="KW-0963">Cytoplasm</keyword>
<dbReference type="PANTHER" id="PTHR22999:SF23">
    <property type="entry name" value="SORTING NEXIN-16"/>
    <property type="match status" value="1"/>
</dbReference>
<dbReference type="PROSITE" id="PS50195">
    <property type="entry name" value="PX"/>
    <property type="match status" value="1"/>
</dbReference>
<evidence type="ECO:0000313" key="5">
    <source>
        <dbReference type="Proteomes" id="UP001626550"/>
    </source>
</evidence>
<evidence type="ECO:0000313" key="4">
    <source>
        <dbReference type="EMBL" id="KAL3318053.1"/>
    </source>
</evidence>
<organism evidence="4 5">
    <name type="scientific">Cichlidogyrus casuarinus</name>
    <dbReference type="NCBI Taxonomy" id="1844966"/>
    <lineage>
        <taxon>Eukaryota</taxon>
        <taxon>Metazoa</taxon>
        <taxon>Spiralia</taxon>
        <taxon>Lophotrochozoa</taxon>
        <taxon>Platyhelminthes</taxon>
        <taxon>Monogenea</taxon>
        <taxon>Monopisthocotylea</taxon>
        <taxon>Dactylogyridea</taxon>
        <taxon>Ancyrocephalidae</taxon>
        <taxon>Cichlidogyrus</taxon>
    </lineage>
</organism>
<comment type="subcellular location">
    <subcellularLocation>
        <location evidence="1">Cytoplasm</location>
    </subcellularLocation>
</comment>
<gene>
    <name evidence="4" type="ORF">Ciccas_003285</name>
</gene>
<accession>A0ABD2QES5</accession>
<dbReference type="Proteomes" id="UP001626550">
    <property type="component" value="Unassembled WGS sequence"/>
</dbReference>
<keyword evidence="5" id="KW-1185">Reference proteome</keyword>
<dbReference type="GO" id="GO:0005737">
    <property type="term" value="C:cytoplasm"/>
    <property type="evidence" value="ECO:0007669"/>
    <property type="project" value="UniProtKB-SubCell"/>
</dbReference>
<dbReference type="AlphaFoldDB" id="A0ABD2QES5"/>
<evidence type="ECO:0000256" key="2">
    <source>
        <dbReference type="ARBA" id="ARBA00022490"/>
    </source>
</evidence>
<dbReference type="SUPFAM" id="SSF64268">
    <property type="entry name" value="PX domain"/>
    <property type="match status" value="1"/>
</dbReference>
<dbReference type="SMART" id="SM00312">
    <property type="entry name" value="PX"/>
    <property type="match status" value="1"/>
</dbReference>
<dbReference type="Gene3D" id="3.30.1520.10">
    <property type="entry name" value="Phox-like domain"/>
    <property type="match status" value="1"/>
</dbReference>
<dbReference type="InterPro" id="IPR051837">
    <property type="entry name" value="SortingNexin/PXDomain-PKLike"/>
</dbReference>
<proteinExistence type="predicted"/>
<name>A0ABD2QES5_9PLAT</name>
<dbReference type="InterPro" id="IPR001683">
    <property type="entry name" value="PX_dom"/>
</dbReference>
<feature type="domain" description="PX" evidence="3">
    <location>
        <begin position="33"/>
        <end position="187"/>
    </location>
</feature>
<sequence>MSFLGVEKNSDVEAEEDTVEGPLVAKLVNRYAECKPASLQVHFLKARFLAKHVEYLICITTACGTKWRFSRRYRQFSELHDQLKDRLINSNIHCPSRAILTPKKTIPFIEQRRQDLENYLSQLLEHFPNFPAELADFINLNFYRECNFEISVPEIAACSALKQCPKQDDQVKLGEVLEFLANLHKLTIVGSEDTLHSSNIGINLLPIDMSLFPKVTHLLLDTLDLSRLLGLRQLKDSLQSIIFQMTFGCVRDMLANSPDLDRLDALKVVSFIECPLSPDGLNSVRN</sequence>